<protein>
    <recommendedName>
        <fullName evidence="3">Phage portal protein</fullName>
    </recommendedName>
</protein>
<dbReference type="EMBL" id="JAVKPH010000001">
    <property type="protein sequence ID" value="MDR5650984.1"/>
    <property type="molecule type" value="Genomic_DNA"/>
</dbReference>
<proteinExistence type="predicted"/>
<sequence>MGFMDLFRRKPVETRSSGTGYTAQIIAARSAFLTGSAGLGELTAAVQSCVMLWEGGLALADVRGTDLLTRRTLAITARSLALRGEAVFLIRDRLIPATDWDLTTADGVPRSYRLQIPEVGGPRSEIALAGEVLHFRIGSDAVTPWAGTAPLRRATLSAQLMAEIETALRDVFRDAPLGSQIVPMPEGSADDMEALRQGFRGKRGAALVVEGVAQATAAGLNPSLGKSPDQLSPDLSRTLAGELLRDAKGSIFLAFGVLPGLQNAATTGPLVREAQRHLAQLILQPIAGLMAEEATEKLGGKITLDVVRPMQAFDHGGKARAFGAMLQAMAQAKEAGLDDATVKDALQFIDWAD</sequence>
<evidence type="ECO:0000313" key="1">
    <source>
        <dbReference type="EMBL" id="MDR5650984.1"/>
    </source>
</evidence>
<reference evidence="1 2" key="1">
    <citation type="submission" date="2023-09" db="EMBL/GenBank/DDBJ databases">
        <title>Xinfangfangia sedmenti sp. nov., isolated the sedment.</title>
        <authorList>
            <person name="Xu L."/>
        </authorList>
    </citation>
    <scope>NUCLEOTIDE SEQUENCE [LARGE SCALE GENOMIC DNA]</scope>
    <source>
        <strain evidence="1 2">LG-4</strain>
    </source>
</reference>
<dbReference type="RefSeq" id="WP_310455010.1">
    <property type="nucleotide sequence ID" value="NZ_JAVKPH010000001.1"/>
</dbReference>
<evidence type="ECO:0000313" key="2">
    <source>
        <dbReference type="Proteomes" id="UP001247754"/>
    </source>
</evidence>
<keyword evidence="2" id="KW-1185">Reference proteome</keyword>
<name>A0ABU1F2C1_9RHOB</name>
<gene>
    <name evidence="1" type="ORF">RGD00_00060</name>
</gene>
<comment type="caution">
    <text evidence="1">The sequence shown here is derived from an EMBL/GenBank/DDBJ whole genome shotgun (WGS) entry which is preliminary data.</text>
</comment>
<accession>A0ABU1F2C1</accession>
<organism evidence="1 2">
    <name type="scientific">Ruixingdingia sedimenti</name>
    <dbReference type="NCBI Taxonomy" id="3073604"/>
    <lineage>
        <taxon>Bacteria</taxon>
        <taxon>Pseudomonadati</taxon>
        <taxon>Pseudomonadota</taxon>
        <taxon>Alphaproteobacteria</taxon>
        <taxon>Rhodobacterales</taxon>
        <taxon>Paracoccaceae</taxon>
        <taxon>Ruixingdingia</taxon>
    </lineage>
</organism>
<dbReference type="Proteomes" id="UP001247754">
    <property type="component" value="Unassembled WGS sequence"/>
</dbReference>
<evidence type="ECO:0008006" key="3">
    <source>
        <dbReference type="Google" id="ProtNLM"/>
    </source>
</evidence>